<dbReference type="InterPro" id="IPR029030">
    <property type="entry name" value="Caspase-like_dom_sf"/>
</dbReference>
<name>A0ABP3VQ07_9BURK</name>
<reference evidence="2" key="1">
    <citation type="journal article" date="2019" name="Int. J. Syst. Evol. Microbiol.">
        <title>The Global Catalogue of Microorganisms (GCM) 10K type strain sequencing project: providing services to taxonomists for standard genome sequencing and annotation.</title>
        <authorList>
            <consortium name="The Broad Institute Genomics Platform"/>
            <consortium name="The Broad Institute Genome Sequencing Center for Infectious Disease"/>
            <person name="Wu L."/>
            <person name="Ma J."/>
        </authorList>
    </citation>
    <scope>NUCLEOTIDE SEQUENCE [LARGE SCALE GENOMIC DNA]</scope>
    <source>
        <strain evidence="2">JCM 15503</strain>
    </source>
</reference>
<proteinExistence type="predicted"/>
<protein>
    <recommendedName>
        <fullName evidence="3">Caspase family protein</fullName>
    </recommendedName>
</protein>
<dbReference type="SUPFAM" id="SSF52129">
    <property type="entry name" value="Caspase-like"/>
    <property type="match status" value="1"/>
</dbReference>
<gene>
    <name evidence="1" type="ORF">GCM10009107_54080</name>
</gene>
<sequence>MRVLLAIGCNEYNEAGPLTGAEPDAQRIFDALVSAKSPWYDGGRSRLLRSPTLDDVRAVLRDMLFKGPEIETFTFFFAGHGGVHAGSFYMWLKDTMKAAQSVSALALADLFRSINEAAPRQTNIIIDACESGGLVDDLGVLLKPELLGDVGTPALTLVATSGRNQYAGETAAGGLGTNALLDCIEGREVINDTVSALDLVDIGRRVAAKLQPEGQNPVVWGLNLYGPPSFCRNPRFSNDGLERMRDFVQTWPTQTDDIVKANQDALWTTYLSVSGDWSQKRFQRLVWSIVQAPNLPSDQIATVIERLAAAFLQRAAQCEDPYRSVLAAAILAASLLPHVENPAAHAVAERLTGEVAKALLDANARLISSLSADRFALLSSRNGGLADLYFLPLRVSQALGWAAAGPYVARTEEQRAQAVDQIKVLLPLILEHYERSLVALNDSQASAWCICLAQASEVGLMDEGERLAGLLFYSLAASGGRVARGDLPAEDALAYLLAKMSGDYSGVAELIERPMATIAVLLKAARLFDLDEVFDEALWRLDGVSLSAYMPANLAHFNDEVMRGGENVVWAIGRDVFRTTDFLATWPSMMPAPATAVTKALSVLAALTLPDRQPWFLLDATTSDERPLQG</sequence>
<dbReference type="Proteomes" id="UP001500279">
    <property type="component" value="Unassembled WGS sequence"/>
</dbReference>
<evidence type="ECO:0008006" key="3">
    <source>
        <dbReference type="Google" id="ProtNLM"/>
    </source>
</evidence>
<keyword evidence="2" id="KW-1185">Reference proteome</keyword>
<dbReference type="Gene3D" id="3.40.50.1460">
    <property type="match status" value="1"/>
</dbReference>
<accession>A0ABP3VQ07</accession>
<dbReference type="RefSeq" id="WP_141289287.1">
    <property type="nucleotide sequence ID" value="NZ_BAAAEW010000042.1"/>
</dbReference>
<dbReference type="EMBL" id="BAAAEW010000042">
    <property type="protein sequence ID" value="GAA0766188.1"/>
    <property type="molecule type" value="Genomic_DNA"/>
</dbReference>
<evidence type="ECO:0000313" key="2">
    <source>
        <dbReference type="Proteomes" id="UP001500279"/>
    </source>
</evidence>
<organism evidence="1 2">
    <name type="scientific">Ideonella azotifigens</name>
    <dbReference type="NCBI Taxonomy" id="513160"/>
    <lineage>
        <taxon>Bacteria</taxon>
        <taxon>Pseudomonadati</taxon>
        <taxon>Pseudomonadota</taxon>
        <taxon>Betaproteobacteria</taxon>
        <taxon>Burkholderiales</taxon>
        <taxon>Sphaerotilaceae</taxon>
        <taxon>Ideonella</taxon>
    </lineage>
</organism>
<comment type="caution">
    <text evidence="1">The sequence shown here is derived from an EMBL/GenBank/DDBJ whole genome shotgun (WGS) entry which is preliminary data.</text>
</comment>
<evidence type="ECO:0000313" key="1">
    <source>
        <dbReference type="EMBL" id="GAA0766188.1"/>
    </source>
</evidence>